<dbReference type="OrthoDB" id="9815923at2"/>
<dbReference type="Pfam" id="PF00535">
    <property type="entry name" value="Glycos_transf_2"/>
    <property type="match status" value="1"/>
</dbReference>
<dbReference type="GO" id="GO:0016740">
    <property type="term" value="F:transferase activity"/>
    <property type="evidence" value="ECO:0007669"/>
    <property type="project" value="UniProtKB-KW"/>
</dbReference>
<proteinExistence type="inferred from homology"/>
<dbReference type="PANTHER" id="PTHR43630:SF2">
    <property type="entry name" value="GLYCOSYLTRANSFERASE"/>
    <property type="match status" value="1"/>
</dbReference>
<comment type="similarity">
    <text evidence="1">Belongs to the glycosyltransferase 2 family. WaaE/KdtX subfamily.</text>
</comment>
<dbReference type="Proteomes" id="UP000189733">
    <property type="component" value="Unassembled WGS sequence"/>
</dbReference>
<reference evidence="3 4" key="1">
    <citation type="submission" date="2017-02" db="EMBL/GenBank/DDBJ databases">
        <authorList>
            <person name="Peterson S.W."/>
        </authorList>
    </citation>
    <scope>NUCLEOTIDE SEQUENCE [LARGE SCALE GENOMIC DNA]</scope>
    <source>
        <strain evidence="3 4">DSM 18034</strain>
    </source>
</reference>
<dbReference type="Gene3D" id="3.90.550.10">
    <property type="entry name" value="Spore Coat Polysaccharide Biosynthesis Protein SpsA, Chain A"/>
    <property type="match status" value="1"/>
</dbReference>
<dbReference type="InterPro" id="IPR001173">
    <property type="entry name" value="Glyco_trans_2-like"/>
</dbReference>
<dbReference type="CDD" id="cd02511">
    <property type="entry name" value="Beta4Glucosyltransferase"/>
    <property type="match status" value="1"/>
</dbReference>
<dbReference type="InterPro" id="IPR029044">
    <property type="entry name" value="Nucleotide-diphossugar_trans"/>
</dbReference>
<protein>
    <submittedName>
        <fullName evidence="3">Glycosyltransferase involved in cell wall bisynthesis</fullName>
    </submittedName>
</protein>
<dbReference type="AlphaFoldDB" id="A0A1T4VF95"/>
<keyword evidence="4" id="KW-1185">Reference proteome</keyword>
<dbReference type="SUPFAM" id="SSF53448">
    <property type="entry name" value="Nucleotide-diphospho-sugar transferases"/>
    <property type="match status" value="1"/>
</dbReference>
<evidence type="ECO:0000256" key="1">
    <source>
        <dbReference type="ARBA" id="ARBA00038494"/>
    </source>
</evidence>
<evidence type="ECO:0000313" key="4">
    <source>
        <dbReference type="Proteomes" id="UP000189733"/>
    </source>
</evidence>
<evidence type="ECO:0000259" key="2">
    <source>
        <dbReference type="Pfam" id="PF00535"/>
    </source>
</evidence>
<name>A0A1T4VF95_9BACT</name>
<evidence type="ECO:0000313" key="3">
    <source>
        <dbReference type="EMBL" id="SKA63597.1"/>
    </source>
</evidence>
<feature type="domain" description="Glycosyltransferase 2-like" evidence="2">
    <location>
        <begin position="7"/>
        <end position="107"/>
    </location>
</feature>
<dbReference type="RefSeq" id="WP_078683502.1">
    <property type="nucleotide sequence ID" value="NZ_FUYA01000001.1"/>
</dbReference>
<accession>A0A1T4VF95</accession>
<dbReference type="PANTHER" id="PTHR43630">
    <property type="entry name" value="POLY-BETA-1,6-N-ACETYL-D-GLUCOSAMINE SYNTHASE"/>
    <property type="match status" value="1"/>
</dbReference>
<organism evidence="3 4">
    <name type="scientific">Desulfobaculum bizertense DSM 18034</name>
    <dbReference type="NCBI Taxonomy" id="1121442"/>
    <lineage>
        <taxon>Bacteria</taxon>
        <taxon>Pseudomonadati</taxon>
        <taxon>Thermodesulfobacteriota</taxon>
        <taxon>Desulfovibrionia</taxon>
        <taxon>Desulfovibrionales</taxon>
        <taxon>Desulfovibrionaceae</taxon>
        <taxon>Desulfobaculum</taxon>
    </lineage>
</organism>
<dbReference type="EMBL" id="FUYA01000001">
    <property type="protein sequence ID" value="SKA63597.1"/>
    <property type="molecule type" value="Genomic_DNA"/>
</dbReference>
<gene>
    <name evidence="3" type="ORF">SAMN02745702_00177</name>
</gene>
<keyword evidence="3" id="KW-0808">Transferase</keyword>
<sequence>MREPITAVILTFNGETWLSKTLESLSFCDEILVIDSGSTDSTLKIAQKYSAKILHRDWEGTIPQFRFAFEHVTTPWIITLDQDEFLSPELKDSVCAALDAPKGHGGFFCPRRSWYLDRFIMHSGWYPDRLLRVFRLDSVEIRGMLPHEEFHPTGSTEVLRGDIIHYPYRDLAEHLDKINSYTSLAAREMHAKGRRAGVGTAFSHAIGKFLKQYLLKQGFRDGKAGFVLAIHSFLYAFQKYMKLVELKHSEKRENPQQEP</sequence>
<dbReference type="STRING" id="1121442.SAMN02745702_00177"/>